<dbReference type="InterPro" id="IPR008580">
    <property type="entry name" value="PPPDE_dom"/>
</dbReference>
<dbReference type="Gene3D" id="3.90.1720.30">
    <property type="entry name" value="PPPDE domains"/>
    <property type="match status" value="1"/>
</dbReference>
<sequence length="726" mass="77042">MWNWFGPAETKRSAPVTLHVYDLGPAVAGVNAILGAVGTGAFHAGVEVYGTEWSFGCCCDGPYGSGIFCVPPKGCDAHVYREAVNMGETSMSKREVDDLIDRLAREWHGSSYDLLRHNCCHFSDEFCKRLGVDPVPGWVLSLAGVGAMLRSAVRLGAGAVGGAAAAVYGGAAYAVENIPVRQREEASAEPVAAAPPAQEEEKAQERILKSNVSPFACQMPAGNRRATHAMGEGGIGGGGLGAGLRGGLGANLFRMRASLFDEAGTRRAQSSRAGIKSPPGAAAAVDDNGPRLVAGDVVEVFSNSHRTWCLGRIDSIDGTGMATVTFRLPHAGPNELATKLLPLGHKHVRRAKPDAKFDAKVDAKADAKVDAKADTKAEAMKATPDTYERLVTGDLVEIYSNSKQVWCPGYVDSVYGKSFKVAFQLPGYPEGELAHKELPIDHKDVRRRSPEKQGDPPIPQADGPAGANMRRAKTSPMDEANAAPGSGAASSAGGAAAARAYGRRGTVQGCDVLKAEVDPPSASDTPASGKEAYRVGEWVEVFTNTHQVWCLGRVTQANDAGKVHVVFQMPGAGSDEWVVKRLQPGCKELRPAAVADLSALPETTEPAWTAEEEKAYGQHFKALLASVEGNQADDALVNDLALADFLRTSGLPRRALKEIWQVANPLGKAMLGLPEFCVCCRLIAHCQTRAWESAAMLSEGGEPLRCLFQGELLQMPSQKLAEFKGH</sequence>
<evidence type="ECO:0000256" key="3">
    <source>
        <dbReference type="ARBA" id="ARBA00022801"/>
    </source>
</evidence>
<proteinExistence type="inferred from homology"/>
<dbReference type="PROSITE" id="PS51858">
    <property type="entry name" value="PPPDE"/>
    <property type="match status" value="1"/>
</dbReference>
<feature type="region of interest" description="Disordered" evidence="4">
    <location>
        <begin position="434"/>
        <end position="492"/>
    </location>
</feature>
<dbReference type="SMART" id="SM01179">
    <property type="entry name" value="DUF862"/>
    <property type="match status" value="1"/>
</dbReference>
<evidence type="ECO:0000256" key="2">
    <source>
        <dbReference type="ARBA" id="ARBA00022670"/>
    </source>
</evidence>
<dbReference type="Pfam" id="PF05903">
    <property type="entry name" value="Peptidase_C97"/>
    <property type="match status" value="1"/>
</dbReference>
<dbReference type="Pfam" id="PF12763">
    <property type="entry name" value="EH"/>
    <property type="match status" value="1"/>
</dbReference>
<dbReference type="PANTHER" id="PTHR12378">
    <property type="entry name" value="DESUMOYLATING ISOPEPTIDASE"/>
    <property type="match status" value="1"/>
</dbReference>
<evidence type="ECO:0000256" key="4">
    <source>
        <dbReference type="SAM" id="MobiDB-lite"/>
    </source>
</evidence>
<reference evidence="7" key="1">
    <citation type="submission" date="2021-01" db="EMBL/GenBank/DDBJ databases">
        <authorList>
            <person name="Corre E."/>
            <person name="Pelletier E."/>
            <person name="Niang G."/>
            <person name="Scheremetjew M."/>
            <person name="Finn R."/>
            <person name="Kale V."/>
            <person name="Holt S."/>
            <person name="Cochrane G."/>
            <person name="Meng A."/>
            <person name="Brown T."/>
            <person name="Cohen L."/>
        </authorList>
    </citation>
    <scope>NUCLEOTIDE SEQUENCE</scope>
    <source>
        <strain evidence="7">CCMP3105</strain>
    </source>
</reference>
<dbReference type="InterPro" id="IPR011992">
    <property type="entry name" value="EF-hand-dom_pair"/>
</dbReference>
<gene>
    <name evidence="7" type="ORF">AMON00008_LOCUS22556</name>
</gene>
<dbReference type="SUPFAM" id="SSF47473">
    <property type="entry name" value="EF-hand"/>
    <property type="match status" value="1"/>
</dbReference>
<accession>A0A7S4UJA6</accession>
<evidence type="ECO:0000259" key="6">
    <source>
        <dbReference type="PROSITE" id="PS51858"/>
    </source>
</evidence>
<dbReference type="PROSITE" id="PS50031">
    <property type="entry name" value="EH"/>
    <property type="match status" value="1"/>
</dbReference>
<evidence type="ECO:0000256" key="1">
    <source>
        <dbReference type="ARBA" id="ARBA00008140"/>
    </source>
</evidence>
<protein>
    <recommendedName>
        <fullName evidence="8">PPPDE domain-containing protein</fullName>
    </recommendedName>
</protein>
<feature type="domain" description="EH" evidence="5">
    <location>
        <begin position="612"/>
        <end position="684"/>
    </location>
</feature>
<keyword evidence="2" id="KW-0645">Protease</keyword>
<keyword evidence="3" id="KW-0378">Hydrolase</keyword>
<dbReference type="GO" id="GO:0016579">
    <property type="term" value="P:protein deubiquitination"/>
    <property type="evidence" value="ECO:0007669"/>
    <property type="project" value="TreeGrafter"/>
</dbReference>
<dbReference type="PANTHER" id="PTHR12378:SF9">
    <property type="entry name" value="OS06G0107000 PROTEIN"/>
    <property type="match status" value="1"/>
</dbReference>
<feature type="domain" description="PPPDE" evidence="6">
    <location>
        <begin position="14"/>
        <end position="149"/>
    </location>
</feature>
<dbReference type="InterPro" id="IPR000261">
    <property type="entry name" value="EH_dom"/>
</dbReference>
<dbReference type="Gene3D" id="1.10.238.10">
    <property type="entry name" value="EF-hand"/>
    <property type="match status" value="1"/>
</dbReference>
<dbReference type="GO" id="GO:0006508">
    <property type="term" value="P:proteolysis"/>
    <property type="evidence" value="ECO:0007669"/>
    <property type="project" value="UniProtKB-KW"/>
</dbReference>
<dbReference type="AlphaFoldDB" id="A0A7S4UJA6"/>
<dbReference type="InterPro" id="IPR042266">
    <property type="entry name" value="PPPDE_sf"/>
</dbReference>
<evidence type="ECO:0000313" key="7">
    <source>
        <dbReference type="EMBL" id="CAE4587674.1"/>
    </source>
</evidence>
<evidence type="ECO:0000259" key="5">
    <source>
        <dbReference type="PROSITE" id="PS50031"/>
    </source>
</evidence>
<name>A0A7S4UJA6_9DINO</name>
<feature type="compositionally biased region" description="Low complexity" evidence="4">
    <location>
        <begin position="480"/>
        <end position="492"/>
    </location>
</feature>
<evidence type="ECO:0008006" key="8">
    <source>
        <dbReference type="Google" id="ProtNLM"/>
    </source>
</evidence>
<dbReference type="GO" id="GO:0101005">
    <property type="term" value="F:deubiquitinase activity"/>
    <property type="evidence" value="ECO:0007669"/>
    <property type="project" value="TreeGrafter"/>
</dbReference>
<organism evidence="7">
    <name type="scientific">Alexandrium monilatum</name>
    <dbReference type="NCBI Taxonomy" id="311494"/>
    <lineage>
        <taxon>Eukaryota</taxon>
        <taxon>Sar</taxon>
        <taxon>Alveolata</taxon>
        <taxon>Dinophyceae</taxon>
        <taxon>Gonyaulacales</taxon>
        <taxon>Pyrocystaceae</taxon>
        <taxon>Alexandrium</taxon>
    </lineage>
</organism>
<dbReference type="SMART" id="SM00027">
    <property type="entry name" value="EH"/>
    <property type="match status" value="1"/>
</dbReference>
<dbReference type="EMBL" id="HBNR01032870">
    <property type="protein sequence ID" value="CAE4587674.1"/>
    <property type="molecule type" value="Transcribed_RNA"/>
</dbReference>
<feature type="compositionally biased region" description="Basic and acidic residues" evidence="4">
    <location>
        <begin position="434"/>
        <end position="454"/>
    </location>
</feature>
<comment type="similarity">
    <text evidence="1">Belongs to the DeSI family.</text>
</comment>